<gene>
    <name evidence="2" type="ORF">ACFFGV_02815</name>
</gene>
<dbReference type="Pfam" id="PF14143">
    <property type="entry name" value="YrhC"/>
    <property type="match status" value="1"/>
</dbReference>
<evidence type="ECO:0000313" key="2">
    <source>
        <dbReference type="EMBL" id="MFC0522522.1"/>
    </source>
</evidence>
<evidence type="ECO:0000256" key="1">
    <source>
        <dbReference type="SAM" id="Phobius"/>
    </source>
</evidence>
<dbReference type="Proteomes" id="UP001589836">
    <property type="component" value="Unassembled WGS sequence"/>
</dbReference>
<comment type="caution">
    <text evidence="2">The sequence shown here is derived from an EMBL/GenBank/DDBJ whole genome shotgun (WGS) entry which is preliminary data.</text>
</comment>
<name>A0ABV6LJF1_9BACI</name>
<dbReference type="InterPro" id="IPR025418">
    <property type="entry name" value="YrhC-like"/>
</dbReference>
<dbReference type="EMBL" id="JBHLTP010000003">
    <property type="protein sequence ID" value="MFC0522522.1"/>
    <property type="molecule type" value="Genomic_DNA"/>
</dbReference>
<keyword evidence="1" id="KW-0472">Membrane</keyword>
<organism evidence="2 3">
    <name type="scientific">Pontibacillus salicampi</name>
    <dbReference type="NCBI Taxonomy" id="1449801"/>
    <lineage>
        <taxon>Bacteria</taxon>
        <taxon>Bacillati</taxon>
        <taxon>Bacillota</taxon>
        <taxon>Bacilli</taxon>
        <taxon>Bacillales</taxon>
        <taxon>Bacillaceae</taxon>
        <taxon>Pontibacillus</taxon>
    </lineage>
</organism>
<dbReference type="RefSeq" id="WP_377345049.1">
    <property type="nucleotide sequence ID" value="NZ_JBHLTP010000003.1"/>
</dbReference>
<proteinExistence type="predicted"/>
<accession>A0ABV6LJF1</accession>
<keyword evidence="1" id="KW-1133">Transmembrane helix</keyword>
<keyword evidence="1" id="KW-0812">Transmembrane</keyword>
<keyword evidence="3" id="KW-1185">Reference proteome</keyword>
<evidence type="ECO:0000313" key="3">
    <source>
        <dbReference type="Proteomes" id="UP001589836"/>
    </source>
</evidence>
<feature type="transmembrane region" description="Helical" evidence="1">
    <location>
        <begin position="46"/>
        <end position="63"/>
    </location>
</feature>
<feature type="transmembrane region" description="Helical" evidence="1">
    <location>
        <begin position="20"/>
        <end position="40"/>
    </location>
</feature>
<sequence>MEQLTKQLQGKVEDYKRFILTLIILSVYFYMGTIITTFIHPSGYNLLLLGITIASIVAAGVFVQRWQKLNKQLHEMEA</sequence>
<reference evidence="2 3" key="1">
    <citation type="submission" date="2024-09" db="EMBL/GenBank/DDBJ databases">
        <authorList>
            <person name="Sun Q."/>
            <person name="Mori K."/>
        </authorList>
    </citation>
    <scope>NUCLEOTIDE SEQUENCE [LARGE SCALE GENOMIC DNA]</scope>
    <source>
        <strain evidence="2 3">NCAIM B.02529</strain>
    </source>
</reference>
<protein>
    <submittedName>
        <fullName evidence="2">YrhC family protein</fullName>
    </submittedName>
</protein>